<dbReference type="SMART" id="SM00382">
    <property type="entry name" value="AAA"/>
    <property type="match status" value="1"/>
</dbReference>
<evidence type="ECO:0000256" key="4">
    <source>
        <dbReference type="ARBA" id="ARBA00022967"/>
    </source>
</evidence>
<dbReference type="InterPro" id="IPR003593">
    <property type="entry name" value="AAA+_ATPase"/>
</dbReference>
<dbReference type="GO" id="GO:0005524">
    <property type="term" value="F:ATP binding"/>
    <property type="evidence" value="ECO:0007669"/>
    <property type="project" value="UniProtKB-KW"/>
</dbReference>
<evidence type="ECO:0000256" key="3">
    <source>
        <dbReference type="ARBA" id="ARBA00022840"/>
    </source>
</evidence>
<evidence type="ECO:0000256" key="2">
    <source>
        <dbReference type="ARBA" id="ARBA00022741"/>
    </source>
</evidence>
<keyword evidence="3 7" id="KW-0067">ATP-binding</keyword>
<keyword evidence="2" id="KW-0547">Nucleotide-binding</keyword>
<organism evidence="7 8">
    <name type="scientific">Vibrio tritonius</name>
    <dbReference type="NCBI Taxonomy" id="1435069"/>
    <lineage>
        <taxon>Bacteria</taxon>
        <taxon>Pseudomonadati</taxon>
        <taxon>Pseudomonadota</taxon>
        <taxon>Gammaproteobacteria</taxon>
        <taxon>Vibrionales</taxon>
        <taxon>Vibrionaceae</taxon>
        <taxon>Vibrio</taxon>
    </lineage>
</organism>
<dbReference type="PANTHER" id="PTHR42794:SF1">
    <property type="entry name" value="HEMIN IMPORT ATP-BINDING PROTEIN HMUV"/>
    <property type="match status" value="1"/>
</dbReference>
<dbReference type="InterPro" id="IPR027417">
    <property type="entry name" value="P-loop_NTPase"/>
</dbReference>
<evidence type="ECO:0000313" key="8">
    <source>
        <dbReference type="Proteomes" id="UP001199044"/>
    </source>
</evidence>
<protein>
    <submittedName>
        <fullName evidence="7">Heme ABC transporter ATP-binding protein</fullName>
    </submittedName>
</protein>
<evidence type="ECO:0000259" key="6">
    <source>
        <dbReference type="PROSITE" id="PS50893"/>
    </source>
</evidence>
<dbReference type="EMBL" id="JAIWIU010000126">
    <property type="protein sequence ID" value="MCA2017880.1"/>
    <property type="molecule type" value="Genomic_DNA"/>
</dbReference>
<feature type="domain" description="ABC transporter" evidence="6">
    <location>
        <begin position="7"/>
        <end position="241"/>
    </location>
</feature>
<accession>A0ABS7YQC4</accession>
<dbReference type="InterPro" id="IPR003439">
    <property type="entry name" value="ABC_transporter-like_ATP-bd"/>
</dbReference>
<dbReference type="PROSITE" id="PS50893">
    <property type="entry name" value="ABC_TRANSPORTER_2"/>
    <property type="match status" value="1"/>
</dbReference>
<comment type="caution">
    <text evidence="7">The sequence shown here is derived from an EMBL/GenBank/DDBJ whole genome shotgun (WGS) entry which is preliminary data.</text>
</comment>
<evidence type="ECO:0000256" key="5">
    <source>
        <dbReference type="ARBA" id="ARBA00037066"/>
    </source>
</evidence>
<evidence type="ECO:0000256" key="1">
    <source>
        <dbReference type="ARBA" id="ARBA00022448"/>
    </source>
</evidence>
<dbReference type="Gene3D" id="3.40.50.300">
    <property type="entry name" value="P-loop containing nucleotide triphosphate hydrolases"/>
    <property type="match status" value="1"/>
</dbReference>
<dbReference type="RefSeq" id="WP_225251482.1">
    <property type="nucleotide sequence ID" value="NZ_JAIWIU010000126.1"/>
</dbReference>
<name>A0ABS7YQC4_9VIBR</name>
<dbReference type="NCBIfam" id="NF010068">
    <property type="entry name" value="PRK13548.1"/>
    <property type="match status" value="1"/>
</dbReference>
<keyword evidence="1" id="KW-0813">Transport</keyword>
<dbReference type="SUPFAM" id="SSF52540">
    <property type="entry name" value="P-loop containing nucleoside triphosphate hydrolases"/>
    <property type="match status" value="1"/>
</dbReference>
<dbReference type="CDD" id="cd03214">
    <property type="entry name" value="ABC_Iron-Siderophores_B12_Hemin"/>
    <property type="match status" value="1"/>
</dbReference>
<comment type="function">
    <text evidence="5">Part of the ABC transporter complex HmuTUV involved in hemin import. Responsible for energy coupling to the transport system.</text>
</comment>
<keyword evidence="8" id="KW-1185">Reference proteome</keyword>
<sequence length="258" mass="28879">MNSVCALTVAQLSYTLAGKSLLQDISFELERGELTVLLGPNGAGKSTLLKCLAGEQLATGEIHYFGQKEWPAHKLAQHMALLPQQSTLSFPFTAQEVIELGSTPLALSRKECRQQAQYYSELTHTQHLRSRLYPTLSGGEKQRIHMARVLLQLHQAEQQAILLLDEPTSALDPEHQHQTLRLAHRLAHEQNYCVVVVLHDLNLAAQYGDRLLTLHQGRIFQQGTPWQVLTPETIEALYGYHTQIIAHPTMGHPVVLPL</sequence>
<dbReference type="Pfam" id="PF00005">
    <property type="entry name" value="ABC_tran"/>
    <property type="match status" value="1"/>
</dbReference>
<gene>
    <name evidence="7" type="ORF">LDJ79_17295</name>
</gene>
<keyword evidence="4" id="KW-1278">Translocase</keyword>
<evidence type="ECO:0000313" key="7">
    <source>
        <dbReference type="EMBL" id="MCA2017880.1"/>
    </source>
</evidence>
<dbReference type="Proteomes" id="UP001199044">
    <property type="component" value="Unassembled WGS sequence"/>
</dbReference>
<dbReference type="PANTHER" id="PTHR42794">
    <property type="entry name" value="HEMIN IMPORT ATP-BINDING PROTEIN HMUV"/>
    <property type="match status" value="1"/>
</dbReference>
<proteinExistence type="predicted"/>
<reference evidence="8" key="1">
    <citation type="submission" date="2023-07" db="EMBL/GenBank/DDBJ databases">
        <title>Molecular identification of indigenous halophilic bacteria isolated from red sea cost, biodegradation of synthetic dyes and assessment of degraded metabolite toxicity.</title>
        <authorList>
            <person name="Chaieb K."/>
            <person name="Altayb H.N."/>
        </authorList>
    </citation>
    <scope>NUCLEOTIDE SEQUENCE [LARGE SCALE GENOMIC DNA]</scope>
    <source>
        <strain evidence="8">K20</strain>
    </source>
</reference>